<proteinExistence type="predicted"/>
<dbReference type="InterPro" id="IPR043519">
    <property type="entry name" value="NT_sf"/>
</dbReference>
<dbReference type="Pfam" id="PF18765">
    <property type="entry name" value="Polbeta"/>
    <property type="match status" value="1"/>
</dbReference>
<reference evidence="2 3" key="1">
    <citation type="journal article" date="2019" name="Front. Microbiol.">
        <title>Genomes of Neutrophilic Sulfur-Oxidizing Chemolithoautotrophs Representing 9 Proteobacterial Species From 8 Genera.</title>
        <authorList>
            <person name="Watanabe T."/>
            <person name="Kojima H."/>
            <person name="Umezawa K."/>
            <person name="Hori C."/>
            <person name="Takasuka T.E."/>
            <person name="Kato Y."/>
            <person name="Fukui M."/>
        </authorList>
    </citation>
    <scope>NUCLEOTIDE SEQUENCE [LARGE SCALE GENOMIC DNA]</scope>
    <source>
        <strain evidence="2 3">TTN</strain>
    </source>
</reference>
<name>A0A401JDY2_9PROT</name>
<dbReference type="Proteomes" id="UP000286806">
    <property type="component" value="Unassembled WGS sequence"/>
</dbReference>
<feature type="domain" description="Polymerase beta nucleotidyltransferase" evidence="1">
    <location>
        <begin position="17"/>
        <end position="91"/>
    </location>
</feature>
<sequence>MLVATMRANTNRLGGHQVVLFGSRAQGKAKSRSDFDLGVVGKTPLPLEDFFAIQDMLDELPTLYRIDWVDFARVSERFRSQALKNAEVIYE</sequence>
<evidence type="ECO:0000313" key="2">
    <source>
        <dbReference type="EMBL" id="GBL45777.1"/>
    </source>
</evidence>
<dbReference type="InterPro" id="IPR041633">
    <property type="entry name" value="Polbeta"/>
</dbReference>
<accession>A0A401JDY2</accession>
<evidence type="ECO:0000259" key="1">
    <source>
        <dbReference type="Pfam" id="PF18765"/>
    </source>
</evidence>
<keyword evidence="3" id="KW-1185">Reference proteome</keyword>
<dbReference type="Gene3D" id="3.30.460.10">
    <property type="entry name" value="Beta Polymerase, domain 2"/>
    <property type="match status" value="1"/>
</dbReference>
<dbReference type="AlphaFoldDB" id="A0A401JDY2"/>
<dbReference type="EMBL" id="BGOW01000014">
    <property type="protein sequence ID" value="GBL45777.1"/>
    <property type="molecule type" value="Genomic_DNA"/>
</dbReference>
<dbReference type="SUPFAM" id="SSF81301">
    <property type="entry name" value="Nucleotidyltransferase"/>
    <property type="match status" value="1"/>
</dbReference>
<organism evidence="2 3">
    <name type="scientific">Sulfuriferula multivorans</name>
    <dbReference type="NCBI Taxonomy" id="1559896"/>
    <lineage>
        <taxon>Bacteria</taxon>
        <taxon>Pseudomonadati</taxon>
        <taxon>Pseudomonadota</taxon>
        <taxon>Betaproteobacteria</taxon>
        <taxon>Nitrosomonadales</taxon>
        <taxon>Sulfuricellaceae</taxon>
        <taxon>Sulfuriferula</taxon>
    </lineage>
</organism>
<dbReference type="CDD" id="cd05403">
    <property type="entry name" value="NT_KNTase_like"/>
    <property type="match status" value="1"/>
</dbReference>
<comment type="caution">
    <text evidence="2">The sequence shown here is derived from an EMBL/GenBank/DDBJ whole genome shotgun (WGS) entry which is preliminary data.</text>
</comment>
<gene>
    <name evidence="2" type="ORF">SFMTTN_1588</name>
</gene>
<evidence type="ECO:0000313" key="3">
    <source>
        <dbReference type="Proteomes" id="UP000286806"/>
    </source>
</evidence>
<protein>
    <recommendedName>
        <fullName evidence="1">Polymerase beta nucleotidyltransferase domain-containing protein</fullName>
    </recommendedName>
</protein>